<feature type="transmembrane region" description="Helical" evidence="2">
    <location>
        <begin position="284"/>
        <end position="307"/>
    </location>
</feature>
<sequence>MPSVRVKKSKGYLTIDDAPQGRPRSQSLVSLFRPAPPQVDQGTELQRTCTRASDGAIIAGGRPPVRRARASSRVSDHILSTSRQSPQLPPARSPQIPAQRPPQTPLPGPSQLSDIQESQPHSFSRPRADSYTIEGEQALLRVPIEGDRRRASSSRLSLALEQLDHDQERRDSLEEHHPDDIVEHLDVIDPQISTVSTLTNAANAIVVPPLSFYSRKPVVVLPRLRKKKRRKQHDIEKGTDHDQESEGESEYEDALDQHVEDVLTKRDQFRRVMQGVWSFVKTPLGIVTAIYGFFVVFWGTGIVFFLAKFINLHNDITQGYWVELCQQVETGLFTATSIGFIPFRIMDTYRICKIWHYKRKIARLRRKAGLPELYDPDDLPDPVYDPNYIHVLTEEEQIDLHYQQHKFMQSQTWYRPHGTPTHRAFPIDLALWICVCNDLNSFFQCLLSGTMWGLDRFARPAWTTGTTLPAAFVAGIVAGVLIYWGGRKTRRTKEVTERLRIALQMEREHQADDSASTASASSPRQNGSPVLPKISVQSADDSPQLADDKEAAGEGEGGEEERVHPAVAAPSPSTDSATTETATEHGAGGAAGVEKEEEEEVGIVGKAQKTGGGAEQQQKATDAAAREGAVARDAEAKAKAGAEREAGLQPSIRPANERRASGRSLRFADEMTVPPAEELPRASSR</sequence>
<evidence type="ECO:0000313" key="4">
    <source>
        <dbReference type="Proteomes" id="UP000193067"/>
    </source>
</evidence>
<dbReference type="EMBL" id="KZ084097">
    <property type="protein sequence ID" value="OSD04185.1"/>
    <property type="molecule type" value="Genomic_DNA"/>
</dbReference>
<feature type="compositionally biased region" description="Basic residues" evidence="1">
    <location>
        <begin position="1"/>
        <end position="10"/>
    </location>
</feature>
<dbReference type="PANTHER" id="PTHR35872">
    <property type="entry name" value="INTEGRAL MEMBRANE PROTEIN (AFU_ORTHOLOGUE AFUA_5G07110)"/>
    <property type="match status" value="1"/>
</dbReference>
<feature type="compositionally biased region" description="Pro residues" evidence="1">
    <location>
        <begin position="99"/>
        <end position="108"/>
    </location>
</feature>
<organism evidence="3 4">
    <name type="scientific">Trametes coccinea (strain BRFM310)</name>
    <name type="common">Pycnoporus coccineus</name>
    <dbReference type="NCBI Taxonomy" id="1353009"/>
    <lineage>
        <taxon>Eukaryota</taxon>
        <taxon>Fungi</taxon>
        <taxon>Dikarya</taxon>
        <taxon>Basidiomycota</taxon>
        <taxon>Agaricomycotina</taxon>
        <taxon>Agaricomycetes</taxon>
        <taxon>Polyporales</taxon>
        <taxon>Polyporaceae</taxon>
        <taxon>Trametes</taxon>
    </lineage>
</organism>
<dbReference type="STRING" id="1353009.A0A1Y2ISR0"/>
<proteinExistence type="predicted"/>
<gene>
    <name evidence="3" type="ORF">PYCCODRAFT_1433572</name>
</gene>
<feature type="compositionally biased region" description="Low complexity" evidence="1">
    <location>
        <begin position="565"/>
        <end position="585"/>
    </location>
</feature>
<dbReference type="Pfam" id="PF11204">
    <property type="entry name" value="DUF2985"/>
    <property type="match status" value="1"/>
</dbReference>
<feature type="compositionally biased region" description="Low complexity" evidence="1">
    <location>
        <begin position="513"/>
        <end position="522"/>
    </location>
</feature>
<feature type="compositionally biased region" description="Polar residues" evidence="1">
    <location>
        <begin position="110"/>
        <end position="122"/>
    </location>
</feature>
<evidence type="ECO:0000313" key="3">
    <source>
        <dbReference type="EMBL" id="OSD04185.1"/>
    </source>
</evidence>
<feature type="transmembrane region" description="Helical" evidence="2">
    <location>
        <begin position="466"/>
        <end position="484"/>
    </location>
</feature>
<dbReference type="AlphaFoldDB" id="A0A1Y2ISR0"/>
<protein>
    <submittedName>
        <fullName evidence="3">Uncharacterized protein</fullName>
    </submittedName>
</protein>
<keyword evidence="2" id="KW-0472">Membrane</keyword>
<feature type="compositionally biased region" description="Basic and acidic residues" evidence="1">
    <location>
        <begin position="629"/>
        <end position="646"/>
    </location>
</feature>
<keyword evidence="2" id="KW-1133">Transmembrane helix</keyword>
<reference evidence="3 4" key="1">
    <citation type="journal article" date="2015" name="Biotechnol. Biofuels">
        <title>Enhanced degradation of softwood versus hardwood by the white-rot fungus Pycnoporus coccineus.</title>
        <authorList>
            <person name="Couturier M."/>
            <person name="Navarro D."/>
            <person name="Chevret D."/>
            <person name="Henrissat B."/>
            <person name="Piumi F."/>
            <person name="Ruiz-Duenas F.J."/>
            <person name="Martinez A.T."/>
            <person name="Grigoriev I.V."/>
            <person name="Riley R."/>
            <person name="Lipzen A."/>
            <person name="Berrin J.G."/>
            <person name="Master E.R."/>
            <person name="Rosso M.N."/>
        </authorList>
    </citation>
    <scope>NUCLEOTIDE SEQUENCE [LARGE SCALE GENOMIC DNA]</scope>
    <source>
        <strain evidence="3 4">BRFM310</strain>
    </source>
</reference>
<evidence type="ECO:0000256" key="2">
    <source>
        <dbReference type="SAM" id="Phobius"/>
    </source>
</evidence>
<name>A0A1Y2ISR0_TRAC3</name>
<dbReference type="Proteomes" id="UP000193067">
    <property type="component" value="Unassembled WGS sequence"/>
</dbReference>
<dbReference type="InterPro" id="IPR021369">
    <property type="entry name" value="DUF2985"/>
</dbReference>
<dbReference type="PANTHER" id="PTHR35872:SF2">
    <property type="entry name" value="INTEGRAL MEMBRANE PROTEIN (AFU_ORTHOLOGUE AFUA_5G07110)"/>
    <property type="match status" value="1"/>
</dbReference>
<feature type="compositionally biased region" description="Basic and acidic residues" evidence="1">
    <location>
        <begin position="233"/>
        <end position="244"/>
    </location>
</feature>
<feature type="region of interest" description="Disordered" evidence="1">
    <location>
        <begin position="1"/>
        <end position="26"/>
    </location>
</feature>
<dbReference type="OrthoDB" id="3365211at2759"/>
<evidence type="ECO:0000256" key="1">
    <source>
        <dbReference type="SAM" id="MobiDB-lite"/>
    </source>
</evidence>
<keyword evidence="4" id="KW-1185">Reference proteome</keyword>
<feature type="region of interest" description="Disordered" evidence="1">
    <location>
        <begin position="230"/>
        <end position="251"/>
    </location>
</feature>
<feature type="region of interest" description="Disordered" evidence="1">
    <location>
        <begin position="56"/>
        <end position="134"/>
    </location>
</feature>
<feature type="transmembrane region" description="Helical" evidence="2">
    <location>
        <begin position="429"/>
        <end position="454"/>
    </location>
</feature>
<accession>A0A1Y2ISR0</accession>
<feature type="region of interest" description="Disordered" evidence="1">
    <location>
        <begin position="506"/>
        <end position="685"/>
    </location>
</feature>
<keyword evidence="2" id="KW-0812">Transmembrane</keyword>